<keyword evidence="3" id="KW-0547">Nucleotide-binding</keyword>
<dbReference type="SUPFAM" id="SSF56112">
    <property type="entry name" value="Protein kinase-like (PK-like)"/>
    <property type="match status" value="1"/>
</dbReference>
<dbReference type="STRING" id="595528.A0A0D2X2X1"/>
<feature type="compositionally biased region" description="Low complexity" evidence="6">
    <location>
        <begin position="742"/>
        <end position="766"/>
    </location>
</feature>
<feature type="region of interest" description="Disordered" evidence="6">
    <location>
        <begin position="219"/>
        <end position="328"/>
    </location>
</feature>
<proteinExistence type="predicted"/>
<keyword evidence="2" id="KW-0808">Transferase</keyword>
<dbReference type="EMBL" id="KE346365">
    <property type="protein sequence ID" value="KJE93299.1"/>
    <property type="molecule type" value="Genomic_DNA"/>
</dbReference>
<evidence type="ECO:0000256" key="2">
    <source>
        <dbReference type="ARBA" id="ARBA00022679"/>
    </source>
</evidence>
<evidence type="ECO:0000313" key="9">
    <source>
        <dbReference type="Proteomes" id="UP000008743"/>
    </source>
</evidence>
<evidence type="ECO:0000256" key="3">
    <source>
        <dbReference type="ARBA" id="ARBA00022741"/>
    </source>
</evidence>
<feature type="compositionally biased region" description="Low complexity" evidence="6">
    <location>
        <begin position="808"/>
        <end position="845"/>
    </location>
</feature>
<dbReference type="InterPro" id="IPR000719">
    <property type="entry name" value="Prot_kinase_dom"/>
</dbReference>
<keyword evidence="1" id="KW-0723">Serine/threonine-protein kinase</keyword>
<feature type="compositionally biased region" description="Low complexity" evidence="6">
    <location>
        <begin position="694"/>
        <end position="711"/>
    </location>
</feature>
<evidence type="ECO:0000256" key="4">
    <source>
        <dbReference type="ARBA" id="ARBA00022777"/>
    </source>
</evidence>
<feature type="region of interest" description="Disordered" evidence="6">
    <location>
        <begin position="139"/>
        <end position="206"/>
    </location>
</feature>
<feature type="compositionally biased region" description="Polar residues" evidence="6">
    <location>
        <begin position="712"/>
        <end position="725"/>
    </location>
</feature>
<feature type="compositionally biased region" description="Acidic residues" evidence="6">
    <location>
        <begin position="260"/>
        <end position="274"/>
    </location>
</feature>
<feature type="region of interest" description="Disordered" evidence="6">
    <location>
        <begin position="71"/>
        <end position="108"/>
    </location>
</feature>
<feature type="compositionally biased region" description="Low complexity" evidence="6">
    <location>
        <begin position="167"/>
        <end position="199"/>
    </location>
</feature>
<accession>A0A0D2X2X1</accession>
<evidence type="ECO:0000259" key="7">
    <source>
        <dbReference type="PROSITE" id="PS50011"/>
    </source>
</evidence>
<feature type="compositionally biased region" description="Low complexity" evidence="6">
    <location>
        <begin position="86"/>
        <end position="103"/>
    </location>
</feature>
<evidence type="ECO:0000256" key="1">
    <source>
        <dbReference type="ARBA" id="ARBA00022527"/>
    </source>
</evidence>
<dbReference type="InterPro" id="IPR050494">
    <property type="entry name" value="Ser_Thr_dual-spec_kinase"/>
</dbReference>
<reference evidence="9" key="1">
    <citation type="submission" date="2011-02" db="EMBL/GenBank/DDBJ databases">
        <title>The Genome Sequence of Capsaspora owczarzaki ATCC 30864.</title>
        <authorList>
            <person name="Russ C."/>
            <person name="Cuomo C."/>
            <person name="Burger G."/>
            <person name="Gray M.W."/>
            <person name="Holland P.W.H."/>
            <person name="King N."/>
            <person name="Lang F.B.F."/>
            <person name="Roger A.J."/>
            <person name="Ruiz-Trillo I."/>
            <person name="Young S.K."/>
            <person name="Zeng Q."/>
            <person name="Gargeya S."/>
            <person name="Alvarado L."/>
            <person name="Berlin A."/>
            <person name="Chapman S.B."/>
            <person name="Chen Z."/>
            <person name="Freedman E."/>
            <person name="Gellesch M."/>
            <person name="Goldberg J."/>
            <person name="Griggs A."/>
            <person name="Gujja S."/>
            <person name="Heilman E."/>
            <person name="Heiman D."/>
            <person name="Howarth C."/>
            <person name="Mehta T."/>
            <person name="Neiman D."/>
            <person name="Pearson M."/>
            <person name="Roberts A."/>
            <person name="Saif S."/>
            <person name="Shea T."/>
            <person name="Shenoy N."/>
            <person name="Sisk P."/>
            <person name="Stolte C."/>
            <person name="Sykes S."/>
            <person name="White J."/>
            <person name="Yandava C."/>
            <person name="Haas B."/>
            <person name="Nusbaum C."/>
            <person name="Birren B."/>
        </authorList>
    </citation>
    <scope>NUCLEOTIDE SEQUENCE</scope>
    <source>
        <strain evidence="9">ATCC 30864</strain>
    </source>
</reference>
<feature type="compositionally biased region" description="Low complexity" evidence="6">
    <location>
        <begin position="19"/>
        <end position="44"/>
    </location>
</feature>
<dbReference type="InterPro" id="IPR011009">
    <property type="entry name" value="Kinase-like_dom_sf"/>
</dbReference>
<dbReference type="InParanoid" id="A0A0D2X2X1"/>
<evidence type="ECO:0000256" key="6">
    <source>
        <dbReference type="SAM" id="MobiDB-lite"/>
    </source>
</evidence>
<feature type="compositionally biased region" description="Basic and acidic residues" evidence="6">
    <location>
        <begin position="1"/>
        <end position="13"/>
    </location>
</feature>
<feature type="compositionally biased region" description="Low complexity" evidence="6">
    <location>
        <begin position="488"/>
        <end position="499"/>
    </location>
</feature>
<feature type="region of interest" description="Disordered" evidence="6">
    <location>
        <begin position="472"/>
        <end position="499"/>
    </location>
</feature>
<keyword evidence="5" id="KW-0067">ATP-binding</keyword>
<dbReference type="PANTHER" id="PTHR24058">
    <property type="entry name" value="DUAL SPECIFICITY PROTEIN KINASE"/>
    <property type="match status" value="1"/>
</dbReference>
<name>A0A0D2X2X1_CAPO3</name>
<dbReference type="Gene3D" id="1.10.510.10">
    <property type="entry name" value="Transferase(Phosphotransferase) domain 1"/>
    <property type="match status" value="1"/>
</dbReference>
<feature type="region of interest" description="Disordered" evidence="6">
    <location>
        <begin position="694"/>
        <end position="727"/>
    </location>
</feature>
<feature type="compositionally biased region" description="Acidic residues" evidence="6">
    <location>
        <begin position="239"/>
        <end position="250"/>
    </location>
</feature>
<feature type="region of interest" description="Disordered" evidence="6">
    <location>
        <begin position="429"/>
        <end position="449"/>
    </location>
</feature>
<evidence type="ECO:0000313" key="8">
    <source>
        <dbReference type="EMBL" id="KJE93299.1"/>
    </source>
</evidence>
<feature type="domain" description="Protein kinase" evidence="7">
    <location>
        <begin position="1225"/>
        <end position="1616"/>
    </location>
</feature>
<feature type="compositionally biased region" description="Acidic residues" evidence="6">
    <location>
        <begin position="919"/>
        <end position="929"/>
    </location>
</feature>
<feature type="region of interest" description="Disordered" evidence="6">
    <location>
        <begin position="742"/>
        <end position="773"/>
    </location>
</feature>
<dbReference type="PROSITE" id="PS00108">
    <property type="entry name" value="PROTEIN_KINASE_ST"/>
    <property type="match status" value="1"/>
</dbReference>
<dbReference type="Pfam" id="PF00069">
    <property type="entry name" value="Pkinase"/>
    <property type="match status" value="1"/>
</dbReference>
<dbReference type="Gene3D" id="3.30.200.20">
    <property type="entry name" value="Phosphorylase Kinase, domain 1"/>
    <property type="match status" value="1"/>
</dbReference>
<protein>
    <submittedName>
        <fullName evidence="8">CMGC/DYRK protein kinase</fullName>
    </submittedName>
</protein>
<feature type="compositionally biased region" description="Low complexity" evidence="6">
    <location>
        <begin position="219"/>
        <end position="231"/>
    </location>
</feature>
<sequence>MEMPRIEAERGEPDDAPPSSSFSLSSSSSSSSGTRQWSGASSSNGIGGARSGGLLQDQLMALCSQAVQAYLQQSSVSSSEPEHHSSQAPESSSESSQPSEALQVAPALGRLLPDMVELLRRALDNPTSSTTAAAQLLVESKTESSSIIGIDATAFRAPSDRPGTGTGSSSAVSTVSASNSSTTLTADSDDQTSLSASTAGPVTKRQRSVSIDANVVVPTSDVSSTSSSVSSLRDLGDHCDDDEDDDEDADGSTSARNSSDDDDDDDDDDDEENDADRSTITSEDELDKSLGQQRSRQRELQLSTSPQSSLRQKRHHLRRQSVCDEGVDQAAPSAIRRIWIPSFDTVDELQNTRRHEADCPRTRLQVETRPTVASKRAAFLTQLQLYPLPTLQVEVGGATKASGSLEALAAPTTIFQKRLIRRRALSQGADRVEQSIAMPPSSLANIDTRSQSSLKSTSFSVLNDGKDAGQPGSFLGSLAGGGPPGNRASTSSLTTTAASSGFSSGTVTGRLISATQSPSLPSLASLSSSSSTPTSLRVSQLSNAAIFKQRSYSSLLVDDDLNFEPIDEAELTALLRQVGRRPSVPNLVWQAAMANASKQHLGSSVAVTAAGSEASPLSPSAFASWPATSEMFSKPRSINSRSRSFGTQSVLSPLGTALATGPASGHPLASARMLERRPSLPFLSPAAQPFLPPSNLSSASSSSSIPVSSESAVQQSPPLLTTNSPPAAPTVVPSIAVAQASQQSLPAQSSQSLPAQPSQSPVPSAAGGRPAVTAGGVAPSLAVASLVKRNNVRQRSHSSGSSIPYTPSPLSSSAITPTATATASSPAPIAGPTSTSSSLPTASIPSEVTSSASKSASVNAVDVALDAPAFAAVRQAAAVPPTRTLSAPTMTALLPPVSNNAAVAMAVAASIALDREAAEAAEEENDDFGDTLTPSAPMHRTHVRTSSLAEQSGEDDDEELEEVLTPLVSAKSMRSQSMSIVPTPRETLQALQMHQSFDSLVISPSPSFPSFLGSSSRSSSSDSLMMRSLNNLNSSANDLTTVQATSPLVGATSLLGGSSTPVYPAPSSPYVARRTIREGWPVPTSSLRRDSHSFDSLSSHLSPNSSCSQLPLASSSSSSFSAYSSGASASQYNSDRYSSTGSDLERFEAVPLRFIFDRVFPAWVTEAPLGLDSSDSTAGASASNAGGLGGAIAFPPGSYSAPFVPADGGAGEMEIRPQDVLAGRYQVVELLDSAVFSRAYHCVDLTSGTPVCVKVLKKSSDAFSQGVEEVRLLKYLNAGVDVDAVHIVKLSDYFVYRGHLLVVCELLRHNLYQQMKLTRNAADPYFTLARLKQIAKQMLTALAFAHARGVIHADLKPENILLRSRSQAQVKLIDFGSSLFSPYASASDDPNKPSGSANLFPGVTDVNLNKQHYIQSRPYRAPEVILGLPFDGRIDVWSLGCVLAELFMGRVLFRSDSIATLLARIIACRGNIPSDMLQFGSAVSSYFVVRDGVPFLFDRRREKQSVPASPSKLLQASSAATATAVAAGGSGGMTTTTAAAAGGGGLLSPSSPHSPTAPAYLVRAVSRRLGDILQESGVHPNDQDDFSLFVDFLSTLLMIDPRQRPTARVAMRHAWFA</sequence>
<dbReference type="Proteomes" id="UP000008743">
    <property type="component" value="Unassembled WGS sequence"/>
</dbReference>
<evidence type="ECO:0000256" key="5">
    <source>
        <dbReference type="ARBA" id="ARBA00022840"/>
    </source>
</evidence>
<dbReference type="GO" id="GO:0004674">
    <property type="term" value="F:protein serine/threonine kinase activity"/>
    <property type="evidence" value="ECO:0007669"/>
    <property type="project" value="UniProtKB-KW"/>
</dbReference>
<gene>
    <name evidence="8" type="ORF">CAOG_009744</name>
</gene>
<dbReference type="InterPro" id="IPR008271">
    <property type="entry name" value="Ser/Thr_kinase_AS"/>
</dbReference>
<dbReference type="GO" id="GO:0005524">
    <property type="term" value="F:ATP binding"/>
    <property type="evidence" value="ECO:0007669"/>
    <property type="project" value="UniProtKB-KW"/>
</dbReference>
<dbReference type="eggNOG" id="KOG0667">
    <property type="taxonomic scope" value="Eukaryota"/>
</dbReference>
<dbReference type="PROSITE" id="PS50011">
    <property type="entry name" value="PROTEIN_KINASE_DOM"/>
    <property type="match status" value="1"/>
</dbReference>
<feature type="region of interest" description="Disordered" evidence="6">
    <location>
        <begin position="790"/>
        <end position="845"/>
    </location>
</feature>
<keyword evidence="9" id="KW-1185">Reference proteome</keyword>
<dbReference type="PANTHER" id="PTHR24058:SF124">
    <property type="entry name" value="PROTEIN KINASE SUPERFAMILY PROTEIN"/>
    <property type="match status" value="1"/>
</dbReference>
<dbReference type="OrthoDB" id="9332038at2759"/>
<keyword evidence="4 8" id="KW-0418">Kinase</keyword>
<feature type="region of interest" description="Disordered" evidence="6">
    <location>
        <begin position="1"/>
        <end position="51"/>
    </location>
</feature>
<feature type="region of interest" description="Disordered" evidence="6">
    <location>
        <begin position="918"/>
        <end position="960"/>
    </location>
</feature>
<dbReference type="SMART" id="SM00220">
    <property type="entry name" value="S_TKc"/>
    <property type="match status" value="1"/>
</dbReference>
<organism evidence="8 9">
    <name type="scientific">Capsaspora owczarzaki (strain ATCC 30864)</name>
    <dbReference type="NCBI Taxonomy" id="595528"/>
    <lineage>
        <taxon>Eukaryota</taxon>
        <taxon>Filasterea</taxon>
        <taxon>Capsaspora</taxon>
    </lineage>
</organism>